<dbReference type="SMART" id="SM00862">
    <property type="entry name" value="Trans_reg_C"/>
    <property type="match status" value="1"/>
</dbReference>
<evidence type="ECO:0000256" key="6">
    <source>
        <dbReference type="ARBA" id="ARBA00023163"/>
    </source>
</evidence>
<feature type="DNA-binding region" description="OmpR/PhoB-type" evidence="9">
    <location>
        <begin position="122"/>
        <end position="217"/>
    </location>
</feature>
<keyword evidence="3" id="KW-0902">Two-component regulatory system</keyword>
<dbReference type="InterPro" id="IPR036388">
    <property type="entry name" value="WH-like_DNA-bd_sf"/>
</dbReference>
<dbReference type="GO" id="GO:0006355">
    <property type="term" value="P:regulation of DNA-templated transcription"/>
    <property type="evidence" value="ECO:0007669"/>
    <property type="project" value="InterPro"/>
</dbReference>
<evidence type="ECO:0000256" key="2">
    <source>
        <dbReference type="ARBA" id="ARBA00022553"/>
    </source>
</evidence>
<evidence type="ECO:0000256" key="8">
    <source>
        <dbReference type="PROSITE-ProRule" id="PRU00169"/>
    </source>
</evidence>
<feature type="domain" description="Response regulatory" evidence="10">
    <location>
        <begin position="3"/>
        <end position="115"/>
    </location>
</feature>
<accession>A0A1M4WZZ5</accession>
<dbReference type="STRING" id="1122155.SAMN02745158_01823"/>
<dbReference type="EMBL" id="FQVI01000007">
    <property type="protein sequence ID" value="SHE86836.1"/>
    <property type="molecule type" value="Genomic_DNA"/>
</dbReference>
<reference evidence="12 13" key="1">
    <citation type="submission" date="2016-11" db="EMBL/GenBank/DDBJ databases">
        <authorList>
            <person name="Jaros S."/>
            <person name="Januszkiewicz K."/>
            <person name="Wedrychowicz H."/>
        </authorList>
    </citation>
    <scope>NUCLEOTIDE SEQUENCE [LARGE SCALE GENOMIC DNA]</scope>
    <source>
        <strain evidence="12 13">DSM 17459</strain>
    </source>
</reference>
<dbReference type="PANTHER" id="PTHR48111">
    <property type="entry name" value="REGULATOR OF RPOS"/>
    <property type="match status" value="1"/>
</dbReference>
<dbReference type="RefSeq" id="WP_072851085.1">
    <property type="nucleotide sequence ID" value="NZ_FQVI01000007.1"/>
</dbReference>
<protein>
    <recommendedName>
        <fullName evidence="1">Stage 0 sporulation protein A homolog</fullName>
    </recommendedName>
</protein>
<dbReference type="InterPro" id="IPR001789">
    <property type="entry name" value="Sig_transdc_resp-reg_receiver"/>
</dbReference>
<evidence type="ECO:0000313" key="13">
    <source>
        <dbReference type="Proteomes" id="UP000184245"/>
    </source>
</evidence>
<name>A0A1M4WZZ5_9CLOT</name>
<evidence type="ECO:0000256" key="9">
    <source>
        <dbReference type="PROSITE-ProRule" id="PRU01091"/>
    </source>
</evidence>
<evidence type="ECO:0000256" key="4">
    <source>
        <dbReference type="ARBA" id="ARBA00023015"/>
    </source>
</evidence>
<keyword evidence="2 8" id="KW-0597">Phosphoprotein</keyword>
<dbReference type="InterPro" id="IPR039420">
    <property type="entry name" value="WalR-like"/>
</dbReference>
<dbReference type="InterPro" id="IPR001867">
    <property type="entry name" value="OmpR/PhoB-type_DNA-bd"/>
</dbReference>
<organism evidence="12 13">
    <name type="scientific">Lactonifactor longoviformis DSM 17459</name>
    <dbReference type="NCBI Taxonomy" id="1122155"/>
    <lineage>
        <taxon>Bacteria</taxon>
        <taxon>Bacillati</taxon>
        <taxon>Bacillota</taxon>
        <taxon>Clostridia</taxon>
        <taxon>Eubacteriales</taxon>
        <taxon>Clostridiaceae</taxon>
        <taxon>Lactonifactor</taxon>
    </lineage>
</organism>
<dbReference type="OrthoDB" id="9778712at2"/>
<comment type="function">
    <text evidence="7">May play the central regulatory role in sporulation. It may be an element of the effector pathway responsible for the activation of sporulation genes in response to nutritional stress. Spo0A may act in concert with spo0H (a sigma factor) to control the expression of some genes that are critical to the sporulation process.</text>
</comment>
<dbReference type="GO" id="GO:0000156">
    <property type="term" value="F:phosphorelay response regulator activity"/>
    <property type="evidence" value="ECO:0007669"/>
    <property type="project" value="TreeGrafter"/>
</dbReference>
<evidence type="ECO:0000313" key="12">
    <source>
        <dbReference type="EMBL" id="SHE86836.1"/>
    </source>
</evidence>
<feature type="modified residue" description="4-aspartylphosphate" evidence="8">
    <location>
        <position position="54"/>
    </location>
</feature>
<dbReference type="InterPro" id="IPR011006">
    <property type="entry name" value="CheY-like_superfamily"/>
</dbReference>
<evidence type="ECO:0000259" key="10">
    <source>
        <dbReference type="PROSITE" id="PS50110"/>
    </source>
</evidence>
<dbReference type="PROSITE" id="PS51755">
    <property type="entry name" value="OMPR_PHOB"/>
    <property type="match status" value="1"/>
</dbReference>
<dbReference type="AlphaFoldDB" id="A0A1M4WZZ5"/>
<dbReference type="Pfam" id="PF00486">
    <property type="entry name" value="Trans_reg_C"/>
    <property type="match status" value="1"/>
</dbReference>
<evidence type="ECO:0000256" key="3">
    <source>
        <dbReference type="ARBA" id="ARBA00023012"/>
    </source>
</evidence>
<sequence>MAEILIVEDESGINELIRRTLTMTGHHCLQAYTGREGVQLAQDNGCRIDLVLLDINLPDMDGFQVIKEMRDLPVIYVTARDQVPDRVRGLNSGAEDYIVKPFAMEELIARVQVVLRRFHKEEKLFYLKDLQVNLEEHVVYRRGKEVVLTNREFRLLQALIVNKNIALSRSQLLDLAWGMDYFGDDRTVDVHIQRIRRKLGLEQQIKTIFKYGYRLEV</sequence>
<dbReference type="Gene3D" id="1.10.10.10">
    <property type="entry name" value="Winged helix-like DNA-binding domain superfamily/Winged helix DNA-binding domain"/>
    <property type="match status" value="1"/>
</dbReference>
<dbReference type="GO" id="GO:0000976">
    <property type="term" value="F:transcription cis-regulatory region binding"/>
    <property type="evidence" value="ECO:0007669"/>
    <property type="project" value="TreeGrafter"/>
</dbReference>
<dbReference type="GO" id="GO:0032993">
    <property type="term" value="C:protein-DNA complex"/>
    <property type="evidence" value="ECO:0007669"/>
    <property type="project" value="TreeGrafter"/>
</dbReference>
<dbReference type="GO" id="GO:0005829">
    <property type="term" value="C:cytosol"/>
    <property type="evidence" value="ECO:0007669"/>
    <property type="project" value="TreeGrafter"/>
</dbReference>
<evidence type="ECO:0000256" key="5">
    <source>
        <dbReference type="ARBA" id="ARBA00023125"/>
    </source>
</evidence>
<dbReference type="Gene3D" id="3.40.50.2300">
    <property type="match status" value="1"/>
</dbReference>
<gene>
    <name evidence="12" type="ORF">SAMN02745158_01823</name>
</gene>
<evidence type="ECO:0000259" key="11">
    <source>
        <dbReference type="PROSITE" id="PS51755"/>
    </source>
</evidence>
<evidence type="ECO:0000256" key="1">
    <source>
        <dbReference type="ARBA" id="ARBA00018672"/>
    </source>
</evidence>
<dbReference type="Pfam" id="PF00072">
    <property type="entry name" value="Response_reg"/>
    <property type="match status" value="1"/>
</dbReference>
<keyword evidence="5 9" id="KW-0238">DNA-binding</keyword>
<dbReference type="SMART" id="SM00448">
    <property type="entry name" value="REC"/>
    <property type="match status" value="1"/>
</dbReference>
<dbReference type="Gene3D" id="6.10.250.690">
    <property type="match status" value="1"/>
</dbReference>
<dbReference type="Proteomes" id="UP000184245">
    <property type="component" value="Unassembled WGS sequence"/>
</dbReference>
<dbReference type="SUPFAM" id="SSF52172">
    <property type="entry name" value="CheY-like"/>
    <property type="match status" value="1"/>
</dbReference>
<proteinExistence type="predicted"/>
<dbReference type="PANTHER" id="PTHR48111:SF1">
    <property type="entry name" value="TWO-COMPONENT RESPONSE REGULATOR ORR33"/>
    <property type="match status" value="1"/>
</dbReference>
<keyword evidence="6" id="KW-0804">Transcription</keyword>
<keyword evidence="13" id="KW-1185">Reference proteome</keyword>
<evidence type="ECO:0000256" key="7">
    <source>
        <dbReference type="ARBA" id="ARBA00024867"/>
    </source>
</evidence>
<dbReference type="CDD" id="cd00383">
    <property type="entry name" value="trans_reg_C"/>
    <property type="match status" value="1"/>
</dbReference>
<keyword evidence="4" id="KW-0805">Transcription regulation</keyword>
<feature type="domain" description="OmpR/PhoB-type" evidence="11">
    <location>
        <begin position="122"/>
        <end position="217"/>
    </location>
</feature>
<dbReference type="PROSITE" id="PS50110">
    <property type="entry name" value="RESPONSE_REGULATORY"/>
    <property type="match status" value="1"/>
</dbReference>